<reference evidence="4" key="1">
    <citation type="submission" date="2020-08" db="EMBL/GenBank/DDBJ databases">
        <title>A bifunctional nitrone conjugated secondary metabolite targeting the ribosome.</title>
        <authorList>
            <person name="Limbrick E.M."/>
            <person name="Graf M."/>
            <person name="Derewacz D.K."/>
            <person name="Nguyen F."/>
            <person name="Spraggins J.M."/>
            <person name="Wieland M."/>
            <person name="Ynigez-Gutierrez A.E."/>
            <person name="Reisman B.J."/>
            <person name="Zinshteyn B."/>
            <person name="McCulloch K."/>
            <person name="Iverson T.M."/>
            <person name="Green R."/>
            <person name="Wilson D.N."/>
            <person name="Bachmann B.O."/>
        </authorList>
    </citation>
    <scope>NUCLEOTIDE SEQUENCE</scope>
    <source>
        <strain evidence="4">Africana</strain>
    </source>
</reference>
<dbReference type="AlphaFoldDB" id="A0A7D5YEQ0"/>
<dbReference type="InterPro" id="IPR006162">
    <property type="entry name" value="Ppantetheine_attach_site"/>
</dbReference>
<gene>
    <name evidence="4" type="ORF">HZU44_23535</name>
</gene>
<sequence>MSEDAAADVRSTLGEMWQELLDVDEIRPQDRLLEVGGNSLIATMLANRIELTWGLRPPLETLLTCTFDELCKACAA</sequence>
<feature type="domain" description="Carrier" evidence="3">
    <location>
        <begin position="4"/>
        <end position="76"/>
    </location>
</feature>
<dbReference type="SUPFAM" id="SSF47336">
    <property type="entry name" value="ACP-like"/>
    <property type="match status" value="1"/>
</dbReference>
<dbReference type="EMBL" id="CP058905">
    <property type="protein sequence ID" value="QLJ97716.1"/>
    <property type="molecule type" value="Genomic_DNA"/>
</dbReference>
<dbReference type="InterPro" id="IPR036736">
    <property type="entry name" value="ACP-like_sf"/>
</dbReference>
<accession>A0A7D5YEQ0</accession>
<keyword evidence="1" id="KW-0596">Phosphopantetheine</keyword>
<organism evidence="4">
    <name type="scientific">Micromonospora carbonacea</name>
    <dbReference type="NCBI Taxonomy" id="47853"/>
    <lineage>
        <taxon>Bacteria</taxon>
        <taxon>Bacillati</taxon>
        <taxon>Actinomycetota</taxon>
        <taxon>Actinomycetes</taxon>
        <taxon>Micromonosporales</taxon>
        <taxon>Micromonosporaceae</taxon>
        <taxon>Micromonospora</taxon>
    </lineage>
</organism>
<dbReference type="PROSITE" id="PS00012">
    <property type="entry name" value="PHOSPHOPANTETHEINE"/>
    <property type="match status" value="1"/>
</dbReference>
<protein>
    <recommendedName>
        <fullName evidence="3">Carrier domain-containing protein</fullName>
    </recommendedName>
</protein>
<evidence type="ECO:0000256" key="1">
    <source>
        <dbReference type="ARBA" id="ARBA00022450"/>
    </source>
</evidence>
<name>A0A7D5YEQ0_9ACTN</name>
<dbReference type="PROSITE" id="PS50075">
    <property type="entry name" value="CARRIER"/>
    <property type="match status" value="1"/>
</dbReference>
<evidence type="ECO:0000313" key="4">
    <source>
        <dbReference type="EMBL" id="QLJ97716.1"/>
    </source>
</evidence>
<evidence type="ECO:0000259" key="3">
    <source>
        <dbReference type="PROSITE" id="PS50075"/>
    </source>
</evidence>
<dbReference type="Gene3D" id="1.10.1200.10">
    <property type="entry name" value="ACP-like"/>
    <property type="match status" value="1"/>
</dbReference>
<keyword evidence="2" id="KW-0597">Phosphoprotein</keyword>
<dbReference type="InterPro" id="IPR009081">
    <property type="entry name" value="PP-bd_ACP"/>
</dbReference>
<dbReference type="Pfam" id="PF00550">
    <property type="entry name" value="PP-binding"/>
    <property type="match status" value="1"/>
</dbReference>
<proteinExistence type="predicted"/>
<evidence type="ECO:0000256" key="2">
    <source>
        <dbReference type="ARBA" id="ARBA00022553"/>
    </source>
</evidence>